<name>A0A4Y2TZG6_ARAVE</name>
<organism evidence="2 3">
    <name type="scientific">Araneus ventricosus</name>
    <name type="common">Orbweaver spider</name>
    <name type="synonym">Epeira ventricosa</name>
    <dbReference type="NCBI Taxonomy" id="182803"/>
    <lineage>
        <taxon>Eukaryota</taxon>
        <taxon>Metazoa</taxon>
        <taxon>Ecdysozoa</taxon>
        <taxon>Arthropoda</taxon>
        <taxon>Chelicerata</taxon>
        <taxon>Arachnida</taxon>
        <taxon>Araneae</taxon>
        <taxon>Araneomorphae</taxon>
        <taxon>Entelegynae</taxon>
        <taxon>Araneoidea</taxon>
        <taxon>Araneidae</taxon>
        <taxon>Araneus</taxon>
    </lineage>
</organism>
<dbReference type="EMBL" id="BGPR01032465">
    <property type="protein sequence ID" value="GBO06018.1"/>
    <property type="molecule type" value="Genomic_DNA"/>
</dbReference>
<keyword evidence="3" id="KW-1185">Reference proteome</keyword>
<reference evidence="2 3" key="1">
    <citation type="journal article" date="2019" name="Sci. Rep.">
        <title>Orb-weaving spider Araneus ventricosus genome elucidates the spidroin gene catalogue.</title>
        <authorList>
            <person name="Kono N."/>
            <person name="Nakamura H."/>
            <person name="Ohtoshi R."/>
            <person name="Moran D.A.P."/>
            <person name="Shinohara A."/>
            <person name="Yoshida Y."/>
            <person name="Fujiwara M."/>
            <person name="Mori M."/>
            <person name="Tomita M."/>
            <person name="Arakawa K."/>
        </authorList>
    </citation>
    <scope>NUCLEOTIDE SEQUENCE [LARGE SCALE GENOMIC DNA]</scope>
</reference>
<proteinExistence type="predicted"/>
<dbReference type="AlphaFoldDB" id="A0A4Y2TZG6"/>
<gene>
    <name evidence="2" type="ORF">AVEN_141599_1</name>
    <name evidence="1" type="ORF">AVEN_211930_1</name>
</gene>
<dbReference type="Proteomes" id="UP000499080">
    <property type="component" value="Unassembled WGS sequence"/>
</dbReference>
<evidence type="ECO:0000313" key="3">
    <source>
        <dbReference type="Proteomes" id="UP000499080"/>
    </source>
</evidence>
<sequence>MFVASHEDERGRGVVSHVLLQKKFLEKQHFPSDDDAQKTAVRARLCSPAANVFETGILKLVPRYDTGFNSYGSYMQVALVTSAVTDCNWQQRPRNLKLLTFSRGQVIDRDGWLTNISHFMFCLTLKLYV</sequence>
<evidence type="ECO:0000313" key="2">
    <source>
        <dbReference type="EMBL" id="GBO06018.1"/>
    </source>
</evidence>
<comment type="caution">
    <text evidence="2">The sequence shown here is derived from an EMBL/GenBank/DDBJ whole genome shotgun (WGS) entry which is preliminary data.</text>
</comment>
<accession>A0A4Y2TZG6</accession>
<evidence type="ECO:0000313" key="1">
    <source>
        <dbReference type="EMBL" id="GBO00299.1"/>
    </source>
</evidence>
<protein>
    <submittedName>
        <fullName evidence="2">Uncharacterized protein</fullName>
    </submittedName>
</protein>
<dbReference type="EMBL" id="BGPR01028869">
    <property type="protein sequence ID" value="GBO00299.1"/>
    <property type="molecule type" value="Genomic_DNA"/>
</dbReference>